<name>A0A8X8I9F7_9BACT</name>
<evidence type="ECO:0000259" key="4">
    <source>
        <dbReference type="PROSITE" id="PS01124"/>
    </source>
</evidence>
<accession>A0A8X8I9F7</accession>
<dbReference type="Proteomes" id="UP000198711">
    <property type="component" value="Unassembled WGS sequence"/>
</dbReference>
<sequence length="296" mass="34512">MAAQREILQEFTPLAQSDCFHVFFNKNKSVFDLPIHYHKAFELNFITNGKGIRRVVGDNVEDVADLELVLIGPELQHAWFQHKCDNTDITEVTIQFHHDLFEESFLQRSQLAAMRNMLEKAQRGILFSYETAKLLSYRIMRLYKKDGFESVLELMSILHELSISRHTRLLANTTFSNTEHLSYNSRRIEKVMEYMNEHFQRPVSLSEVAALTNMAESAFSRFFKARTGMTFIERMTDIRLGHASRMLINTTQSVAEIAYTCGFNNISNFNHTFKKKKGCTPKEFKETYTSEARIFF</sequence>
<keyword evidence="3" id="KW-0804">Transcription</keyword>
<gene>
    <name evidence="5" type="ORF">SAMN05444410_101621</name>
</gene>
<dbReference type="PANTHER" id="PTHR43280:SF27">
    <property type="entry name" value="TRANSCRIPTIONAL REGULATOR MTLR"/>
    <property type="match status" value="1"/>
</dbReference>
<evidence type="ECO:0000313" key="6">
    <source>
        <dbReference type="Proteomes" id="UP000198711"/>
    </source>
</evidence>
<dbReference type="GO" id="GO:0043565">
    <property type="term" value="F:sequence-specific DNA binding"/>
    <property type="evidence" value="ECO:0007669"/>
    <property type="project" value="InterPro"/>
</dbReference>
<keyword evidence="1" id="KW-0805">Transcription regulation</keyword>
<feature type="domain" description="HTH araC/xylS-type" evidence="4">
    <location>
        <begin position="189"/>
        <end position="287"/>
    </location>
</feature>
<keyword evidence="6" id="KW-1185">Reference proteome</keyword>
<organism evidence="5 6">
    <name type="scientific">Hydrobacter penzbergensis</name>
    <dbReference type="NCBI Taxonomy" id="1235997"/>
    <lineage>
        <taxon>Bacteria</taxon>
        <taxon>Pseudomonadati</taxon>
        <taxon>Bacteroidota</taxon>
        <taxon>Chitinophagia</taxon>
        <taxon>Chitinophagales</taxon>
        <taxon>Chitinophagaceae</taxon>
        <taxon>Hydrobacter</taxon>
    </lineage>
</organism>
<evidence type="ECO:0000313" key="5">
    <source>
        <dbReference type="EMBL" id="SDW25318.1"/>
    </source>
</evidence>
<dbReference type="InterPro" id="IPR018060">
    <property type="entry name" value="HTH_AraC"/>
</dbReference>
<evidence type="ECO:0000256" key="2">
    <source>
        <dbReference type="ARBA" id="ARBA00023125"/>
    </source>
</evidence>
<dbReference type="Gene3D" id="1.10.10.60">
    <property type="entry name" value="Homeodomain-like"/>
    <property type="match status" value="2"/>
</dbReference>
<reference evidence="5 6" key="1">
    <citation type="submission" date="2016-10" db="EMBL/GenBank/DDBJ databases">
        <authorList>
            <person name="Varghese N."/>
            <person name="Submissions S."/>
        </authorList>
    </citation>
    <scope>NUCLEOTIDE SEQUENCE [LARGE SCALE GENOMIC DNA]</scope>
    <source>
        <strain evidence="5 6">DSM 25353</strain>
    </source>
</reference>
<dbReference type="SUPFAM" id="SSF46689">
    <property type="entry name" value="Homeodomain-like"/>
    <property type="match status" value="2"/>
</dbReference>
<comment type="caution">
    <text evidence="5">The sequence shown here is derived from an EMBL/GenBank/DDBJ whole genome shotgun (WGS) entry which is preliminary data.</text>
</comment>
<dbReference type="GO" id="GO:0003700">
    <property type="term" value="F:DNA-binding transcription factor activity"/>
    <property type="evidence" value="ECO:0007669"/>
    <property type="project" value="InterPro"/>
</dbReference>
<evidence type="ECO:0000256" key="3">
    <source>
        <dbReference type="ARBA" id="ARBA00023163"/>
    </source>
</evidence>
<dbReference type="InterPro" id="IPR018062">
    <property type="entry name" value="HTH_AraC-typ_CS"/>
</dbReference>
<keyword evidence="2 5" id="KW-0238">DNA-binding</keyword>
<evidence type="ECO:0000256" key="1">
    <source>
        <dbReference type="ARBA" id="ARBA00023015"/>
    </source>
</evidence>
<dbReference type="SMART" id="SM00342">
    <property type="entry name" value="HTH_ARAC"/>
    <property type="match status" value="1"/>
</dbReference>
<dbReference type="AlphaFoldDB" id="A0A8X8I9F7"/>
<dbReference type="PROSITE" id="PS00041">
    <property type="entry name" value="HTH_ARAC_FAMILY_1"/>
    <property type="match status" value="1"/>
</dbReference>
<dbReference type="InterPro" id="IPR009057">
    <property type="entry name" value="Homeodomain-like_sf"/>
</dbReference>
<dbReference type="Pfam" id="PF12833">
    <property type="entry name" value="HTH_18"/>
    <property type="match status" value="1"/>
</dbReference>
<proteinExistence type="predicted"/>
<dbReference type="RefSeq" id="WP_092721817.1">
    <property type="nucleotide sequence ID" value="NZ_FNNO01000001.1"/>
</dbReference>
<dbReference type="PRINTS" id="PR00032">
    <property type="entry name" value="HTHARAC"/>
</dbReference>
<dbReference type="InterPro" id="IPR037923">
    <property type="entry name" value="HTH-like"/>
</dbReference>
<dbReference type="InterPro" id="IPR020449">
    <property type="entry name" value="Tscrpt_reg_AraC-type_HTH"/>
</dbReference>
<dbReference type="EMBL" id="FNNO01000001">
    <property type="protein sequence ID" value="SDW25318.1"/>
    <property type="molecule type" value="Genomic_DNA"/>
</dbReference>
<dbReference type="PROSITE" id="PS01124">
    <property type="entry name" value="HTH_ARAC_FAMILY_2"/>
    <property type="match status" value="1"/>
</dbReference>
<dbReference type="SUPFAM" id="SSF51215">
    <property type="entry name" value="Regulatory protein AraC"/>
    <property type="match status" value="1"/>
</dbReference>
<dbReference type="PANTHER" id="PTHR43280">
    <property type="entry name" value="ARAC-FAMILY TRANSCRIPTIONAL REGULATOR"/>
    <property type="match status" value="1"/>
</dbReference>
<protein>
    <submittedName>
        <fullName evidence="5">AraC-type DNA-binding protein</fullName>
    </submittedName>
</protein>